<dbReference type="WBParaSite" id="JU765_v2.g12166.t1">
    <property type="protein sequence ID" value="JU765_v2.g12166.t1"/>
    <property type="gene ID" value="JU765_v2.g12166"/>
</dbReference>
<evidence type="ECO:0000313" key="2">
    <source>
        <dbReference type="WBParaSite" id="JU765_v2.g12166.t1"/>
    </source>
</evidence>
<proteinExistence type="predicted"/>
<reference evidence="2" key="1">
    <citation type="submission" date="2022-11" db="UniProtKB">
        <authorList>
            <consortium name="WormBaseParasite"/>
        </authorList>
    </citation>
    <scope>IDENTIFICATION</scope>
</reference>
<evidence type="ECO:0000313" key="1">
    <source>
        <dbReference type="Proteomes" id="UP000887576"/>
    </source>
</evidence>
<organism evidence="1 2">
    <name type="scientific">Panagrolaimus sp. JU765</name>
    <dbReference type="NCBI Taxonomy" id="591449"/>
    <lineage>
        <taxon>Eukaryota</taxon>
        <taxon>Metazoa</taxon>
        <taxon>Ecdysozoa</taxon>
        <taxon>Nematoda</taxon>
        <taxon>Chromadorea</taxon>
        <taxon>Rhabditida</taxon>
        <taxon>Tylenchina</taxon>
        <taxon>Panagrolaimomorpha</taxon>
        <taxon>Panagrolaimoidea</taxon>
        <taxon>Panagrolaimidae</taxon>
        <taxon>Panagrolaimus</taxon>
    </lineage>
</organism>
<name>A0AC34Q2M0_9BILA</name>
<protein>
    <submittedName>
        <fullName evidence="2">Heme O synthase</fullName>
    </submittedName>
</protein>
<dbReference type="Proteomes" id="UP000887576">
    <property type="component" value="Unplaced"/>
</dbReference>
<accession>A0AC34Q2M0</accession>
<sequence>MLRKQASIKLLCHLRFAPVRHSEDSSSIPIKKSIAQQSKKPVITLMLKKTSADEWIKMGSNSLINDYLQLAKHRLTLLITTTAAGGYLVSPVAFDSSTFIACIAGTALLSSAANACNHLLEAPYDAQMKRTQSRVLVVHRFSPLHALIFANLTATVGISTLYFGCNSLTALLGILNLWLYAGVYTPLKRYHIGCTWAGAVVGAIPPLMGYTAMTGTLDAGSMVLATILYCWQFPHFNGLSWNLRGDYSRAGYRVMCVTDEDLCRKTTLRHSAALLGLCSIAAPLSNLTPMGFAFYSMPLNIAMLYFSYKFYQNPDAQTSRSLFRYSLLYLPLIMLLMVVVNHGNNFKNVAEKSSLNPPLPGMLKKVPSPVDIKVHPRPSL</sequence>